<dbReference type="SUPFAM" id="SSF47203">
    <property type="entry name" value="Acyl-CoA dehydrogenase C-terminal domain-like"/>
    <property type="match status" value="1"/>
</dbReference>
<dbReference type="SUPFAM" id="SSF56645">
    <property type="entry name" value="Acyl-CoA dehydrogenase NM domain-like"/>
    <property type="match status" value="1"/>
</dbReference>
<dbReference type="Gene3D" id="1.20.140.10">
    <property type="entry name" value="Butyryl-CoA Dehydrogenase, subunit A, domain 3"/>
    <property type="match status" value="1"/>
</dbReference>
<accession>W4MHZ1</accession>
<comment type="caution">
    <text evidence="1">The sequence shown here is derived from an EMBL/GenBank/DDBJ whole genome shotgun (WGS) entry which is preliminary data.</text>
</comment>
<dbReference type="InterPro" id="IPR009100">
    <property type="entry name" value="AcylCoA_DH/oxidase_NM_dom_sf"/>
</dbReference>
<keyword evidence="2" id="KW-1185">Reference proteome</keyword>
<dbReference type="GO" id="GO:0016627">
    <property type="term" value="F:oxidoreductase activity, acting on the CH-CH group of donors"/>
    <property type="evidence" value="ECO:0007669"/>
    <property type="project" value="InterPro"/>
</dbReference>
<evidence type="ECO:0000313" key="1">
    <source>
        <dbReference type="EMBL" id="ETX09322.1"/>
    </source>
</evidence>
<dbReference type="EMBL" id="AZHX01000006">
    <property type="protein sequence ID" value="ETX09322.1"/>
    <property type="molecule type" value="Genomic_DNA"/>
</dbReference>
<reference evidence="1 2" key="1">
    <citation type="journal article" date="2014" name="Nature">
        <title>An environmental bacterial taxon with a large and distinct metabolic repertoire.</title>
        <authorList>
            <person name="Wilson M.C."/>
            <person name="Mori T."/>
            <person name="Ruckert C."/>
            <person name="Uria A.R."/>
            <person name="Helf M.J."/>
            <person name="Takada K."/>
            <person name="Gernert C."/>
            <person name="Steffens U.A."/>
            <person name="Heycke N."/>
            <person name="Schmitt S."/>
            <person name="Rinke C."/>
            <person name="Helfrich E.J."/>
            <person name="Brachmann A.O."/>
            <person name="Gurgui C."/>
            <person name="Wakimoto T."/>
            <person name="Kracht M."/>
            <person name="Crusemann M."/>
            <person name="Hentschel U."/>
            <person name="Abe I."/>
            <person name="Matsunaga S."/>
            <person name="Kalinowski J."/>
            <person name="Takeyama H."/>
            <person name="Piel J."/>
        </authorList>
    </citation>
    <scope>NUCLEOTIDE SEQUENCE [LARGE SCALE GENOMIC DNA]</scope>
    <source>
        <strain evidence="2">TSY2</strain>
    </source>
</reference>
<protein>
    <submittedName>
        <fullName evidence="1">Uncharacterized protein</fullName>
    </submittedName>
</protein>
<dbReference type="InterPro" id="IPR046373">
    <property type="entry name" value="Acyl-CoA_Oxase/DH_mid-dom_sf"/>
</dbReference>
<sequence>MLLFIVPVSTPGVSYQRLSAAGGERLYDVTFADVDIPADAVLGLPGEAWPAVRALHQRGACLKAAELLGLGQAALELTLTYAKTRVRFEVEAMALSHVPSSLISGHGLGMNQATLPVH</sequence>
<dbReference type="HOGENOM" id="CLU_2068825_0_0_7"/>
<dbReference type="InterPro" id="IPR036250">
    <property type="entry name" value="AcylCo_DH-like_C"/>
</dbReference>
<dbReference type="Proteomes" id="UP000019140">
    <property type="component" value="Unassembled WGS sequence"/>
</dbReference>
<evidence type="ECO:0000313" key="2">
    <source>
        <dbReference type="Proteomes" id="UP000019140"/>
    </source>
</evidence>
<gene>
    <name evidence="1" type="ORF">ETSY2_00175</name>
</gene>
<dbReference type="AlphaFoldDB" id="W4MHZ1"/>
<organism evidence="1 2">
    <name type="scientific">Candidatus Entotheonella gemina</name>
    <dbReference type="NCBI Taxonomy" id="1429439"/>
    <lineage>
        <taxon>Bacteria</taxon>
        <taxon>Pseudomonadati</taxon>
        <taxon>Nitrospinota/Tectimicrobiota group</taxon>
        <taxon>Candidatus Tectimicrobiota</taxon>
        <taxon>Candidatus Entotheonellia</taxon>
        <taxon>Candidatus Entotheonellales</taxon>
        <taxon>Candidatus Entotheonellaceae</taxon>
        <taxon>Candidatus Entotheonella</taxon>
    </lineage>
</organism>
<dbReference type="Gene3D" id="2.40.110.10">
    <property type="entry name" value="Butyryl-CoA Dehydrogenase, subunit A, domain 2"/>
    <property type="match status" value="1"/>
</dbReference>
<proteinExistence type="predicted"/>
<name>W4MHZ1_9BACT</name>